<keyword evidence="1" id="KW-0812">Transmembrane</keyword>
<dbReference type="Gene3D" id="3.55.50.30">
    <property type="match status" value="1"/>
</dbReference>
<dbReference type="EMBL" id="JACNYL010000001">
    <property type="protein sequence ID" value="MBD1421073.1"/>
    <property type="molecule type" value="Genomic_DNA"/>
</dbReference>
<sequence>MRDNQFRGYTVIDLLKDEDFLRWQLLKSEEDALFWKNVINRHPDLAPIIEEAISLYKTSVRFNNFSMTPAEISERREQLQYVIGQKKKKNARYVMLRAIAVAACIMVAILPFLWKKSEDVQQKDITTFAQALPEVDFNDTDTRLVLGEDQVVTLHNTESSVQYGVDDIVADDNIILQKEVTTSYNQLITPHGKRSTIIFSDGTKAWVNAGTKLVYPNQFSKENREIYVNGEIYIEVVEDKNRPFIVKTKRMDISVLGTKFNVSAYEVDHINNVALLSGSVSIASAIHKKDVVLKPNQLYSNTEGTPSIKTVDASMYALWTQGLYRFESEALGDIIKRLERYYGVKITCDDQAAHLKCSGKLDLKDNLDILLTDLTRALPINYLKNADGDYTIY</sequence>
<dbReference type="Proteomes" id="UP000651112">
    <property type="component" value="Unassembled WGS sequence"/>
</dbReference>
<name>A0ABR7XPH7_9SPHI</name>
<keyword evidence="5" id="KW-1185">Reference proteome</keyword>
<protein>
    <submittedName>
        <fullName evidence="4">FecR domain-containing protein</fullName>
    </submittedName>
</protein>
<dbReference type="InterPro" id="IPR006860">
    <property type="entry name" value="FecR"/>
</dbReference>
<feature type="domain" description="Protein FecR C-terminal" evidence="3">
    <location>
        <begin position="324"/>
        <end position="386"/>
    </location>
</feature>
<comment type="caution">
    <text evidence="4">The sequence shown here is derived from an EMBL/GenBank/DDBJ whole genome shotgun (WGS) entry which is preliminary data.</text>
</comment>
<gene>
    <name evidence="4" type="ORF">H8B21_05735</name>
</gene>
<organism evidence="4 5">
    <name type="scientific">Sphingobacterium chuzhouense</name>
    <dbReference type="NCBI Taxonomy" id="1742264"/>
    <lineage>
        <taxon>Bacteria</taxon>
        <taxon>Pseudomonadati</taxon>
        <taxon>Bacteroidota</taxon>
        <taxon>Sphingobacteriia</taxon>
        <taxon>Sphingobacteriales</taxon>
        <taxon>Sphingobacteriaceae</taxon>
        <taxon>Sphingobacterium</taxon>
    </lineage>
</organism>
<proteinExistence type="predicted"/>
<evidence type="ECO:0000313" key="5">
    <source>
        <dbReference type="Proteomes" id="UP000651112"/>
    </source>
</evidence>
<feature type="transmembrane region" description="Helical" evidence="1">
    <location>
        <begin position="94"/>
        <end position="114"/>
    </location>
</feature>
<dbReference type="Gene3D" id="2.60.120.1440">
    <property type="match status" value="1"/>
</dbReference>
<feature type="domain" description="FecR protein" evidence="2">
    <location>
        <begin position="187"/>
        <end position="280"/>
    </location>
</feature>
<dbReference type="PANTHER" id="PTHR30273">
    <property type="entry name" value="PERIPLASMIC SIGNAL SENSOR AND SIGMA FACTOR ACTIVATOR FECR-RELATED"/>
    <property type="match status" value="1"/>
</dbReference>
<dbReference type="Pfam" id="PF16344">
    <property type="entry name" value="FecR_C"/>
    <property type="match status" value="1"/>
</dbReference>
<evidence type="ECO:0000256" key="1">
    <source>
        <dbReference type="SAM" id="Phobius"/>
    </source>
</evidence>
<evidence type="ECO:0000313" key="4">
    <source>
        <dbReference type="EMBL" id="MBD1421073.1"/>
    </source>
</evidence>
<keyword evidence="1" id="KW-1133">Transmembrane helix</keyword>
<dbReference type="PANTHER" id="PTHR30273:SF2">
    <property type="entry name" value="PROTEIN FECR"/>
    <property type="match status" value="1"/>
</dbReference>
<dbReference type="Pfam" id="PF04773">
    <property type="entry name" value="FecR"/>
    <property type="match status" value="1"/>
</dbReference>
<dbReference type="RefSeq" id="WP_190312786.1">
    <property type="nucleotide sequence ID" value="NZ_JACNYL010000001.1"/>
</dbReference>
<evidence type="ECO:0000259" key="2">
    <source>
        <dbReference type="Pfam" id="PF04773"/>
    </source>
</evidence>
<dbReference type="InterPro" id="IPR012373">
    <property type="entry name" value="Ferrdict_sens_TM"/>
</dbReference>
<evidence type="ECO:0000259" key="3">
    <source>
        <dbReference type="Pfam" id="PF16344"/>
    </source>
</evidence>
<keyword evidence="1" id="KW-0472">Membrane</keyword>
<reference evidence="4 5" key="1">
    <citation type="submission" date="2020-08" db="EMBL/GenBank/DDBJ databases">
        <title>Sphingobacterium sp. DN00404 isolated from aquaculture water.</title>
        <authorList>
            <person name="Zhang M."/>
        </authorList>
    </citation>
    <scope>NUCLEOTIDE SEQUENCE [LARGE SCALE GENOMIC DNA]</scope>
    <source>
        <strain evidence="4 5">KCTC 42746</strain>
    </source>
</reference>
<dbReference type="InterPro" id="IPR032508">
    <property type="entry name" value="FecR_C"/>
</dbReference>
<accession>A0ABR7XPH7</accession>